<evidence type="ECO:0000256" key="1">
    <source>
        <dbReference type="SAM" id="MobiDB-lite"/>
    </source>
</evidence>
<keyword evidence="4" id="KW-1185">Reference proteome</keyword>
<name>A0ABP5UUK6_9ACTN</name>
<dbReference type="RefSeq" id="WP_344619608.1">
    <property type="nucleotide sequence ID" value="NZ_BAAARV010000104.1"/>
</dbReference>
<reference evidence="4" key="1">
    <citation type="journal article" date="2019" name="Int. J. Syst. Evol. Microbiol.">
        <title>The Global Catalogue of Microorganisms (GCM) 10K type strain sequencing project: providing services to taxonomists for standard genome sequencing and annotation.</title>
        <authorList>
            <consortium name="The Broad Institute Genomics Platform"/>
            <consortium name="The Broad Institute Genome Sequencing Center for Infectious Disease"/>
            <person name="Wu L."/>
            <person name="Ma J."/>
        </authorList>
    </citation>
    <scope>NUCLEOTIDE SEQUENCE [LARGE SCALE GENOMIC DNA]</scope>
    <source>
        <strain evidence="4">JCM 3272</strain>
    </source>
</reference>
<evidence type="ECO:0000313" key="3">
    <source>
        <dbReference type="EMBL" id="GAA2387196.1"/>
    </source>
</evidence>
<evidence type="ECO:0000256" key="2">
    <source>
        <dbReference type="SAM" id="SignalP"/>
    </source>
</evidence>
<evidence type="ECO:0000313" key="4">
    <source>
        <dbReference type="Proteomes" id="UP001501444"/>
    </source>
</evidence>
<dbReference type="Proteomes" id="UP001501444">
    <property type="component" value="Unassembled WGS sequence"/>
</dbReference>
<sequence length="129" mass="13405">MIRSRALLAVAALALTAGLFACGGKSGSDAPQEIKAPAPATTGPLTEERRETIFLDATATHLCAIQSRVYTDPGAMASAYASRPIYTDLTDAQVDAFQQRLISDPSFAERLTAKMRVACGTAASASPTG</sequence>
<feature type="region of interest" description="Disordered" evidence="1">
    <location>
        <begin position="27"/>
        <end position="46"/>
    </location>
</feature>
<organism evidence="3 4">
    <name type="scientific">Dactylosporangium salmoneum</name>
    <dbReference type="NCBI Taxonomy" id="53361"/>
    <lineage>
        <taxon>Bacteria</taxon>
        <taxon>Bacillati</taxon>
        <taxon>Actinomycetota</taxon>
        <taxon>Actinomycetes</taxon>
        <taxon>Micromonosporales</taxon>
        <taxon>Micromonosporaceae</taxon>
        <taxon>Dactylosporangium</taxon>
    </lineage>
</organism>
<feature type="signal peptide" evidence="2">
    <location>
        <begin position="1"/>
        <end position="21"/>
    </location>
</feature>
<dbReference type="PROSITE" id="PS51257">
    <property type="entry name" value="PROKAR_LIPOPROTEIN"/>
    <property type="match status" value="1"/>
</dbReference>
<gene>
    <name evidence="3" type="ORF">GCM10010170_098020</name>
</gene>
<evidence type="ECO:0008006" key="5">
    <source>
        <dbReference type="Google" id="ProtNLM"/>
    </source>
</evidence>
<dbReference type="EMBL" id="BAAARV010000104">
    <property type="protein sequence ID" value="GAA2387196.1"/>
    <property type="molecule type" value="Genomic_DNA"/>
</dbReference>
<accession>A0ABP5UUK6</accession>
<keyword evidence="2" id="KW-0732">Signal</keyword>
<feature type="chain" id="PRO_5045116687" description="Hemophore-related protein" evidence="2">
    <location>
        <begin position="22"/>
        <end position="129"/>
    </location>
</feature>
<proteinExistence type="predicted"/>
<comment type="caution">
    <text evidence="3">The sequence shown here is derived from an EMBL/GenBank/DDBJ whole genome shotgun (WGS) entry which is preliminary data.</text>
</comment>
<protein>
    <recommendedName>
        <fullName evidence="5">Hemophore-related protein</fullName>
    </recommendedName>
</protein>